<dbReference type="KEGG" id="aten:116289711"/>
<gene>
    <name evidence="3" type="primary">LOC116289711</name>
</gene>
<name>A0A6P8HIU6_ACTTE</name>
<accession>A0A6P8HIU6</accession>
<reference evidence="3" key="1">
    <citation type="submission" date="2025-08" db="UniProtKB">
        <authorList>
            <consortium name="RefSeq"/>
        </authorList>
    </citation>
    <scope>IDENTIFICATION</scope>
    <source>
        <tissue evidence="3">Tentacle</tissue>
    </source>
</reference>
<dbReference type="PROSITE" id="PS51257">
    <property type="entry name" value="PROKAR_LIPOPROTEIN"/>
    <property type="match status" value="1"/>
</dbReference>
<protein>
    <submittedName>
        <fullName evidence="3">Uncharacterized protein LOC116289711</fullName>
    </submittedName>
</protein>
<proteinExistence type="predicted"/>
<dbReference type="GeneID" id="116289711"/>
<dbReference type="OrthoDB" id="5982485at2759"/>
<dbReference type="InParanoid" id="A0A6P8HIU6"/>
<evidence type="ECO:0000256" key="1">
    <source>
        <dbReference type="SAM" id="SignalP"/>
    </source>
</evidence>
<dbReference type="RefSeq" id="XP_031552515.1">
    <property type="nucleotide sequence ID" value="XM_031696655.1"/>
</dbReference>
<keyword evidence="1" id="KW-0732">Signal</keyword>
<dbReference type="AlphaFoldDB" id="A0A6P8HIU6"/>
<feature type="signal peptide" evidence="1">
    <location>
        <begin position="1"/>
        <end position="23"/>
    </location>
</feature>
<sequence length="140" mass="15620">MKNRGGVSLALILGCFCIVATQALNRCLVTHGDVPCKASGPLPITLECRYPGQWFEVKKTEVKTPTGHWNQVSMETTADKQCKQTKKASGKDFACDVTQFSDMARVRQVRITYSCWEFDPDLLGGFGRKRSKKFPLSVMP</sequence>
<keyword evidence="2" id="KW-1185">Reference proteome</keyword>
<organism evidence="2 3">
    <name type="scientific">Actinia tenebrosa</name>
    <name type="common">Australian red waratah sea anemone</name>
    <dbReference type="NCBI Taxonomy" id="6105"/>
    <lineage>
        <taxon>Eukaryota</taxon>
        <taxon>Metazoa</taxon>
        <taxon>Cnidaria</taxon>
        <taxon>Anthozoa</taxon>
        <taxon>Hexacorallia</taxon>
        <taxon>Actiniaria</taxon>
        <taxon>Actiniidae</taxon>
        <taxon>Actinia</taxon>
    </lineage>
</organism>
<evidence type="ECO:0000313" key="2">
    <source>
        <dbReference type="Proteomes" id="UP000515163"/>
    </source>
</evidence>
<dbReference type="Proteomes" id="UP000515163">
    <property type="component" value="Unplaced"/>
</dbReference>
<feature type="chain" id="PRO_5027595340" evidence="1">
    <location>
        <begin position="24"/>
        <end position="140"/>
    </location>
</feature>
<evidence type="ECO:0000313" key="3">
    <source>
        <dbReference type="RefSeq" id="XP_031552515.1"/>
    </source>
</evidence>